<dbReference type="Proteomes" id="UP001301958">
    <property type="component" value="Unassembled WGS sequence"/>
</dbReference>
<reference evidence="2" key="2">
    <citation type="submission" date="2023-05" db="EMBL/GenBank/DDBJ databases">
        <authorList>
            <consortium name="Lawrence Berkeley National Laboratory"/>
            <person name="Steindorff A."/>
            <person name="Hensen N."/>
            <person name="Bonometti L."/>
            <person name="Westerberg I."/>
            <person name="Brannstrom I.O."/>
            <person name="Guillou S."/>
            <person name="Cros-Aarteil S."/>
            <person name="Calhoun S."/>
            <person name="Haridas S."/>
            <person name="Kuo A."/>
            <person name="Mondo S."/>
            <person name="Pangilinan J."/>
            <person name="Riley R."/>
            <person name="Labutti K."/>
            <person name="Andreopoulos B."/>
            <person name="Lipzen A."/>
            <person name="Chen C."/>
            <person name="Yanf M."/>
            <person name="Daum C."/>
            <person name="Ng V."/>
            <person name="Clum A."/>
            <person name="Ohm R."/>
            <person name="Martin F."/>
            <person name="Silar P."/>
            <person name="Natvig D."/>
            <person name="Lalanne C."/>
            <person name="Gautier V."/>
            <person name="Ament-Velasquez S.L."/>
            <person name="Kruys A."/>
            <person name="Hutchinson M.I."/>
            <person name="Powell A.J."/>
            <person name="Barry K."/>
            <person name="Miller A.N."/>
            <person name="Grigoriev I.V."/>
            <person name="Debuchy R."/>
            <person name="Gladieux P."/>
            <person name="Thoren M.H."/>
            <person name="Johannesson H."/>
        </authorList>
    </citation>
    <scope>NUCLEOTIDE SEQUENCE</scope>
    <source>
        <strain evidence="2">CBS 990.96</strain>
    </source>
</reference>
<name>A0AAN7BXU6_9PEZI</name>
<protein>
    <submittedName>
        <fullName evidence="2">Uncharacterized protein</fullName>
    </submittedName>
</protein>
<organism evidence="2 3">
    <name type="scientific">Podospora fimiseda</name>
    <dbReference type="NCBI Taxonomy" id="252190"/>
    <lineage>
        <taxon>Eukaryota</taxon>
        <taxon>Fungi</taxon>
        <taxon>Dikarya</taxon>
        <taxon>Ascomycota</taxon>
        <taxon>Pezizomycotina</taxon>
        <taxon>Sordariomycetes</taxon>
        <taxon>Sordariomycetidae</taxon>
        <taxon>Sordariales</taxon>
        <taxon>Podosporaceae</taxon>
        <taxon>Podospora</taxon>
    </lineage>
</organism>
<dbReference type="AlphaFoldDB" id="A0AAN7BXU6"/>
<accession>A0AAN7BXU6</accession>
<sequence length="233" mass="26498">MSYIEDDLLKLTFATTAPIKLDPFTRPLASQLLSQLSKLSFEISDKAQNALLLYSAEKGRSYPNYSSQIFNAGISRIQSRSLILQTHLSQAAAVMLDKEATWSDELEEILGEQLYQMERTLKGLNGIMKGPERWYLIVERVLGLEDMVCSWSVFWIFVMQVMSLKTEDEQKEKIASTGGRRLVDQVTRDATRAWTIIEECRGQTWADDVPVPSGMDREEHDRVAGEYQSGADY</sequence>
<reference evidence="2" key="1">
    <citation type="journal article" date="2023" name="Mol. Phylogenet. Evol.">
        <title>Genome-scale phylogeny and comparative genomics of the fungal order Sordariales.</title>
        <authorList>
            <person name="Hensen N."/>
            <person name="Bonometti L."/>
            <person name="Westerberg I."/>
            <person name="Brannstrom I.O."/>
            <person name="Guillou S."/>
            <person name="Cros-Aarteil S."/>
            <person name="Calhoun S."/>
            <person name="Haridas S."/>
            <person name="Kuo A."/>
            <person name="Mondo S."/>
            <person name="Pangilinan J."/>
            <person name="Riley R."/>
            <person name="LaButti K."/>
            <person name="Andreopoulos B."/>
            <person name="Lipzen A."/>
            <person name="Chen C."/>
            <person name="Yan M."/>
            <person name="Daum C."/>
            <person name="Ng V."/>
            <person name="Clum A."/>
            <person name="Steindorff A."/>
            <person name="Ohm R.A."/>
            <person name="Martin F."/>
            <person name="Silar P."/>
            <person name="Natvig D.O."/>
            <person name="Lalanne C."/>
            <person name="Gautier V."/>
            <person name="Ament-Velasquez S.L."/>
            <person name="Kruys A."/>
            <person name="Hutchinson M.I."/>
            <person name="Powell A.J."/>
            <person name="Barry K."/>
            <person name="Miller A.N."/>
            <person name="Grigoriev I.V."/>
            <person name="Debuchy R."/>
            <person name="Gladieux P."/>
            <person name="Hiltunen Thoren M."/>
            <person name="Johannesson H."/>
        </authorList>
    </citation>
    <scope>NUCLEOTIDE SEQUENCE</scope>
    <source>
        <strain evidence="2">CBS 990.96</strain>
    </source>
</reference>
<feature type="compositionally biased region" description="Basic and acidic residues" evidence="1">
    <location>
        <begin position="215"/>
        <end position="224"/>
    </location>
</feature>
<evidence type="ECO:0000256" key="1">
    <source>
        <dbReference type="SAM" id="MobiDB-lite"/>
    </source>
</evidence>
<gene>
    <name evidence="2" type="ORF">QBC38DRAFT_465204</name>
</gene>
<dbReference type="EMBL" id="MU865291">
    <property type="protein sequence ID" value="KAK4231636.1"/>
    <property type="molecule type" value="Genomic_DNA"/>
</dbReference>
<keyword evidence="3" id="KW-1185">Reference proteome</keyword>
<feature type="region of interest" description="Disordered" evidence="1">
    <location>
        <begin position="207"/>
        <end position="233"/>
    </location>
</feature>
<evidence type="ECO:0000313" key="3">
    <source>
        <dbReference type="Proteomes" id="UP001301958"/>
    </source>
</evidence>
<comment type="caution">
    <text evidence="2">The sequence shown here is derived from an EMBL/GenBank/DDBJ whole genome shotgun (WGS) entry which is preliminary data.</text>
</comment>
<proteinExistence type="predicted"/>
<evidence type="ECO:0000313" key="2">
    <source>
        <dbReference type="EMBL" id="KAK4231636.1"/>
    </source>
</evidence>